<feature type="compositionally biased region" description="Basic residues" evidence="1">
    <location>
        <begin position="217"/>
        <end position="280"/>
    </location>
</feature>
<evidence type="ECO:0000313" key="3">
    <source>
        <dbReference type="Proteomes" id="UP000001056"/>
    </source>
</evidence>
<keyword evidence="3" id="KW-1185">Reference proteome</keyword>
<dbReference type="HOGENOM" id="CLU_760769_0_0_1"/>
<dbReference type="InParanoid" id="Q2HBZ5"/>
<sequence length="364" mass="40963">MPRPAVERPAIELTQSCQCQLLNERQEALVNFLLSVAPLSEIGHLMILTTPPRTEFIYGYVGMEAAVPYPWPRIRSYEPSTQCLEDKKSGFRVTQHIRVTTITSSAQHQIRKPKHPTVPRQVIPLPPILPLPDLPHPGIIGVSQQPLPRARAVPRLKVIPLPLVRRAEMQHLPPVLTTHGHQLPQHWHLLPKHLPRRLRRLPLLPAHLPHQRSPPTPRRHQLGQPRQHRAAPAQRVRRPNTNHTVHHPARRRRPPLRSGHLHKGHSIRGQRAHHHRRRRVATSPLERGKVRVHAGGRPRGRVVGNVLWARVTVAVTVTERGGAQEQRAPAAAEVDDVVVGGQVEVGEEGVGVGGESGEFQVRRE</sequence>
<dbReference type="AlphaFoldDB" id="Q2HBZ5"/>
<organism evidence="2 3">
    <name type="scientific">Chaetomium globosum (strain ATCC 6205 / CBS 148.51 / DSM 1962 / NBRC 6347 / NRRL 1970)</name>
    <name type="common">Soil fungus</name>
    <dbReference type="NCBI Taxonomy" id="306901"/>
    <lineage>
        <taxon>Eukaryota</taxon>
        <taxon>Fungi</taxon>
        <taxon>Dikarya</taxon>
        <taxon>Ascomycota</taxon>
        <taxon>Pezizomycotina</taxon>
        <taxon>Sordariomycetes</taxon>
        <taxon>Sordariomycetidae</taxon>
        <taxon>Sordariales</taxon>
        <taxon>Chaetomiaceae</taxon>
        <taxon>Chaetomium</taxon>
    </lineage>
</organism>
<evidence type="ECO:0000256" key="1">
    <source>
        <dbReference type="SAM" id="MobiDB-lite"/>
    </source>
</evidence>
<dbReference type="Proteomes" id="UP000001056">
    <property type="component" value="Unassembled WGS sequence"/>
</dbReference>
<proteinExistence type="predicted"/>
<protein>
    <submittedName>
        <fullName evidence="2">Uncharacterized protein</fullName>
    </submittedName>
</protein>
<feature type="region of interest" description="Disordered" evidence="1">
    <location>
        <begin position="207"/>
        <end position="283"/>
    </location>
</feature>
<dbReference type="EMBL" id="CH408030">
    <property type="protein sequence ID" value="EAQ90324.1"/>
    <property type="molecule type" value="Genomic_DNA"/>
</dbReference>
<dbReference type="RefSeq" id="XP_001228775.1">
    <property type="nucleotide sequence ID" value="XM_001228774.1"/>
</dbReference>
<evidence type="ECO:0000313" key="2">
    <source>
        <dbReference type="EMBL" id="EAQ90324.1"/>
    </source>
</evidence>
<reference evidence="3" key="1">
    <citation type="journal article" date="2015" name="Genome Announc.">
        <title>Draft genome sequence of the cellulolytic fungus Chaetomium globosum.</title>
        <authorList>
            <person name="Cuomo C.A."/>
            <person name="Untereiner W.A."/>
            <person name="Ma L.-J."/>
            <person name="Grabherr M."/>
            <person name="Birren B.W."/>
        </authorList>
    </citation>
    <scope>NUCLEOTIDE SEQUENCE [LARGE SCALE GENOMIC DNA]</scope>
    <source>
        <strain evidence="3">ATCC 6205 / CBS 148.51 / DSM 1962 / NBRC 6347 / NRRL 1970</strain>
    </source>
</reference>
<dbReference type="VEuPathDB" id="FungiDB:CHGG_02259"/>
<accession>Q2HBZ5</accession>
<gene>
    <name evidence="2" type="ORF">CHGG_02259</name>
</gene>
<name>Q2HBZ5_CHAGB</name>
<dbReference type="GeneID" id="4388940"/>